<dbReference type="Proteomes" id="UP000199492">
    <property type="component" value="Unassembled WGS sequence"/>
</dbReference>
<dbReference type="OrthoDB" id="869215at2"/>
<feature type="chain" id="PRO_5011529175" evidence="2">
    <location>
        <begin position="19"/>
        <end position="1009"/>
    </location>
</feature>
<feature type="domain" description="Secretion system C-terminal sorting" evidence="3">
    <location>
        <begin position="940"/>
        <end position="1006"/>
    </location>
</feature>
<evidence type="ECO:0000256" key="1">
    <source>
        <dbReference type="ARBA" id="ARBA00022729"/>
    </source>
</evidence>
<evidence type="ECO:0000256" key="2">
    <source>
        <dbReference type="SAM" id="SignalP"/>
    </source>
</evidence>
<dbReference type="InterPro" id="IPR026444">
    <property type="entry name" value="Secre_tail"/>
</dbReference>
<feature type="signal peptide" evidence="2">
    <location>
        <begin position="1"/>
        <end position="18"/>
    </location>
</feature>
<accession>A0A1G8BI64</accession>
<feature type="domain" description="T9SS-like galactose binding" evidence="4">
    <location>
        <begin position="796"/>
        <end position="916"/>
    </location>
</feature>
<keyword evidence="1 2" id="KW-0732">Signal</keyword>
<dbReference type="Pfam" id="PF23759">
    <property type="entry name" value="GBD_T9SS_assoc"/>
    <property type="match status" value="3"/>
</dbReference>
<sequence>MRKITLYIMMLLSITAFSQVEIVENFDTAAAYTLPADWTETGFFVPRPENQCGGSGQSAITTLEFAGASTLTTPNYTAITNDTDLTISFSANVFDQNGTGGPWGGPITFESPSTDWGSLVLEYTLDGGENWILAYTLDDSNYSYVDTETCFTIPATSMGALTAGSDFQARFTATAVNIGYTFLVFTVDNISITQGATETPNCDAVLLTPVDGETAAALDTTLSWQAATGLPTSYTLSVGTTSGGTDIVNAVAETGTTYSLDGLLAYETEYFVNIVPNNSFGAATVGCTEQSFTTRVTPIDGATCSKPLVIDLDVANPYVSLQNTVDFENNLSVGPCGGFSGAYINGNDVYYEITPTTDVSIDLDLLVTSGSNPGIHIMNDCPDVATECIAFIGANQPQLALTDVVLSAGNSYFIIISSAGNNSTIDYTLIISKNDCIHPEFTYAIVEDCDNDQYFVDVDVTYLGLASSLALTDYTGNISSTGIVQVGPYASGTTFDLTLTNNDNGDCYFEETVYYFCPPANDDCGGSIALTINTDEYCNVVNSGTNAGATENAANPVFCEAGFSNTNDVWYTFVATSATVILEYSNIVTVIGEETDFNTAQATELLSGNCGTFTSLQCSRFDYMVFNDLTIGDTYYIRNSSRSHDVAHTYDMCLRQPITPPANDECTGAIALTLSTEDICDDLSFTTEGATPSLDNSCSDDYADVWFEFTAAEAGIYQFTFSREEDSFIPSANFMVYSGECGALVEKSTNCYGNEYNAQPFAMESGETFYIMVRAAQTAPSLEFDLCVFQLPDAVENNECSDAITILESDDETGNNMVSGDFANAYPSSENTCNTGTNAMWYSFTPTYTGLYNINFVRTLGFPSYSVYNTDDCSATASDNLVSGTYCTNNTFPIDPEFVAGNTYLIAVYSYDSEAAFELLIYPDATLSVGSTSIDSFKYYPNPIVNTLTIEATSTISNVSVFNIVGQKVQIANPNSLEATINMEELISGVYFVTITANGSQNTIKVVKK</sequence>
<protein>
    <submittedName>
        <fullName evidence="5">Por secretion system C-terminal sorting domain-containing protein</fullName>
    </submittedName>
</protein>
<dbReference type="InterPro" id="IPR013783">
    <property type="entry name" value="Ig-like_fold"/>
</dbReference>
<organism evidence="5 6">
    <name type="scientific">Winogradskyella thalassocola</name>
    <dbReference type="NCBI Taxonomy" id="262004"/>
    <lineage>
        <taxon>Bacteria</taxon>
        <taxon>Pseudomonadati</taxon>
        <taxon>Bacteroidota</taxon>
        <taxon>Flavobacteriia</taxon>
        <taxon>Flavobacteriales</taxon>
        <taxon>Flavobacteriaceae</taxon>
        <taxon>Winogradskyella</taxon>
    </lineage>
</organism>
<evidence type="ECO:0000259" key="4">
    <source>
        <dbReference type="Pfam" id="PF23759"/>
    </source>
</evidence>
<evidence type="ECO:0000313" key="6">
    <source>
        <dbReference type="Proteomes" id="UP000199492"/>
    </source>
</evidence>
<dbReference type="Gene3D" id="2.60.120.260">
    <property type="entry name" value="Galactose-binding domain-like"/>
    <property type="match status" value="1"/>
</dbReference>
<evidence type="ECO:0000259" key="3">
    <source>
        <dbReference type="Pfam" id="PF18962"/>
    </source>
</evidence>
<dbReference type="EMBL" id="FNCZ01000002">
    <property type="protein sequence ID" value="SDH32907.1"/>
    <property type="molecule type" value="Genomic_DNA"/>
</dbReference>
<dbReference type="AlphaFoldDB" id="A0A1G8BI64"/>
<feature type="domain" description="T9SS-like galactose binding" evidence="4">
    <location>
        <begin position="520"/>
        <end position="646"/>
    </location>
</feature>
<dbReference type="STRING" id="262004.SAMN04489796_102338"/>
<dbReference type="RefSeq" id="WP_092467206.1">
    <property type="nucleotide sequence ID" value="NZ_FNCZ01000002.1"/>
</dbReference>
<name>A0A1G8BI64_9FLAO</name>
<feature type="domain" description="T9SS-like galactose binding" evidence="4">
    <location>
        <begin position="662"/>
        <end position="722"/>
    </location>
</feature>
<dbReference type="InterPro" id="IPR056600">
    <property type="entry name" value="GBD_T9SS_assoc"/>
</dbReference>
<dbReference type="Gene3D" id="2.60.40.10">
    <property type="entry name" value="Immunoglobulins"/>
    <property type="match status" value="1"/>
</dbReference>
<dbReference type="NCBIfam" id="TIGR04183">
    <property type="entry name" value="Por_Secre_tail"/>
    <property type="match status" value="1"/>
</dbReference>
<dbReference type="Pfam" id="PF18962">
    <property type="entry name" value="Por_Secre_tail"/>
    <property type="match status" value="1"/>
</dbReference>
<evidence type="ECO:0000313" key="5">
    <source>
        <dbReference type="EMBL" id="SDH32907.1"/>
    </source>
</evidence>
<reference evidence="6" key="1">
    <citation type="submission" date="2016-10" db="EMBL/GenBank/DDBJ databases">
        <authorList>
            <person name="Varghese N."/>
            <person name="Submissions S."/>
        </authorList>
    </citation>
    <scope>NUCLEOTIDE SEQUENCE [LARGE SCALE GENOMIC DNA]</scope>
    <source>
        <strain evidence="6">DSM 15363</strain>
    </source>
</reference>
<proteinExistence type="predicted"/>
<keyword evidence="6" id="KW-1185">Reference proteome</keyword>
<gene>
    <name evidence="5" type="ORF">SAMN04489796_102338</name>
</gene>